<dbReference type="AlphaFoldDB" id="A0A1N7M2U3"/>
<keyword evidence="2" id="KW-1185">Reference proteome</keyword>
<reference evidence="2" key="1">
    <citation type="submission" date="2017-01" db="EMBL/GenBank/DDBJ databases">
        <authorList>
            <person name="Varghese N."/>
            <person name="Submissions S."/>
        </authorList>
    </citation>
    <scope>NUCLEOTIDE SEQUENCE [LARGE SCALE GENOMIC DNA]</scope>
    <source>
        <strain evidence="2">DSM 46698</strain>
    </source>
</reference>
<organism evidence="1 2">
    <name type="scientific">Belliella pelovolcani</name>
    <dbReference type="NCBI Taxonomy" id="529505"/>
    <lineage>
        <taxon>Bacteria</taxon>
        <taxon>Pseudomonadati</taxon>
        <taxon>Bacteroidota</taxon>
        <taxon>Cytophagia</taxon>
        <taxon>Cytophagales</taxon>
        <taxon>Cyclobacteriaceae</taxon>
        <taxon>Belliella</taxon>
    </lineage>
</organism>
<gene>
    <name evidence="1" type="ORF">SAMN05421761_10541</name>
</gene>
<dbReference type="STRING" id="529505.SAMN05421761_10541"/>
<protein>
    <submittedName>
        <fullName evidence="1">Uncharacterized protein</fullName>
    </submittedName>
</protein>
<evidence type="ECO:0000313" key="1">
    <source>
        <dbReference type="EMBL" id="SIS80373.1"/>
    </source>
</evidence>
<sequence length="38" mass="4790">MTLKMRPLIKLFTRKKERKKQIFSLKYFKKFKLIKTTK</sequence>
<proteinExistence type="predicted"/>
<dbReference type="Proteomes" id="UP000186026">
    <property type="component" value="Unassembled WGS sequence"/>
</dbReference>
<evidence type="ECO:0000313" key="2">
    <source>
        <dbReference type="Proteomes" id="UP000186026"/>
    </source>
</evidence>
<accession>A0A1N7M2U3</accession>
<dbReference type="EMBL" id="FTOP01000005">
    <property type="protein sequence ID" value="SIS80373.1"/>
    <property type="molecule type" value="Genomic_DNA"/>
</dbReference>
<name>A0A1N7M2U3_9BACT</name>